<organism evidence="1">
    <name type="scientific">viral metagenome</name>
    <dbReference type="NCBI Taxonomy" id="1070528"/>
    <lineage>
        <taxon>unclassified sequences</taxon>
        <taxon>metagenomes</taxon>
        <taxon>organismal metagenomes</taxon>
    </lineage>
</organism>
<dbReference type="EMBL" id="MN741005">
    <property type="protein sequence ID" value="QHU22267.1"/>
    <property type="molecule type" value="Genomic_DNA"/>
</dbReference>
<protein>
    <recommendedName>
        <fullName evidence="2">Nucleotide-diphospho-sugar transferase domain-containing protein</fullName>
    </recommendedName>
</protein>
<reference evidence="1" key="1">
    <citation type="journal article" date="2020" name="Nature">
        <title>Giant virus diversity and host interactions through global metagenomics.</title>
        <authorList>
            <person name="Schulz F."/>
            <person name="Roux S."/>
            <person name="Paez-Espino D."/>
            <person name="Jungbluth S."/>
            <person name="Walsh D.A."/>
            <person name="Denef V.J."/>
            <person name="McMahon K.D."/>
            <person name="Konstantinidis K.T."/>
            <person name="Eloe-Fadrosh E.A."/>
            <person name="Kyrpides N.C."/>
            <person name="Woyke T."/>
        </authorList>
    </citation>
    <scope>NUCLEOTIDE SEQUENCE</scope>
    <source>
        <strain evidence="1">GVMAG-S-ERX555907-102</strain>
    </source>
</reference>
<name>A0A6C0L032_9ZZZZ</name>
<dbReference type="AlphaFoldDB" id="A0A6C0L032"/>
<accession>A0A6C0L032</accession>
<evidence type="ECO:0000313" key="1">
    <source>
        <dbReference type="EMBL" id="QHU22267.1"/>
    </source>
</evidence>
<evidence type="ECO:0008006" key="2">
    <source>
        <dbReference type="Google" id="ProtNLM"/>
    </source>
</evidence>
<sequence>MNIPIIIYHLGYREYVSLCMKQALKYDNNVILITDVVEKYKKIEGLTLINSNKYVEKLNSFQKLYIHLSTNSNILELLCIIRWFVVHEYMNENNIERAFICDSDILIYDNITKLNNEYLKSYPFMLCSSPSKNLSGSHCIWNISELEKFVKFAFNFYENQENRTNMIQWYSENKSKGGICDMTLLYYFAHNETKFKGLRLPNYPIFKMELNQIFENEFTFDLHMDSAGNHEYPEDWEMSECGSKNIKYINNVPYCYNKRLEKDIRFALLHFQGRNKAIMGEYYNKSNSL</sequence>
<proteinExistence type="predicted"/>